<proteinExistence type="predicted"/>
<dbReference type="EMBL" id="JABWDY010026592">
    <property type="protein sequence ID" value="KAF5188579.1"/>
    <property type="molecule type" value="Genomic_DNA"/>
</dbReference>
<comment type="caution">
    <text evidence="1">The sequence shown here is derived from an EMBL/GenBank/DDBJ whole genome shotgun (WGS) entry which is preliminary data.</text>
</comment>
<evidence type="ECO:0000313" key="1">
    <source>
        <dbReference type="EMBL" id="KAF5188579.1"/>
    </source>
</evidence>
<evidence type="ECO:0000313" key="2">
    <source>
        <dbReference type="Proteomes" id="UP000554482"/>
    </source>
</evidence>
<name>A0A7J6VU20_THATH</name>
<dbReference type="AlphaFoldDB" id="A0A7J6VU20"/>
<dbReference type="Proteomes" id="UP000554482">
    <property type="component" value="Unassembled WGS sequence"/>
</dbReference>
<accession>A0A7J6VU20</accession>
<gene>
    <name evidence="1" type="ORF">FRX31_021833</name>
</gene>
<sequence>MVMHFARGIEVSWRLLLSLTQIAKQQSSPQESSLCLSDKQMKWSRFSNAHILLIIALAAQPLHADVSICQSRGKSRLDLGITYSRSFVLISGCNW</sequence>
<organism evidence="1 2">
    <name type="scientific">Thalictrum thalictroides</name>
    <name type="common">Rue-anemone</name>
    <name type="synonym">Anemone thalictroides</name>
    <dbReference type="NCBI Taxonomy" id="46969"/>
    <lineage>
        <taxon>Eukaryota</taxon>
        <taxon>Viridiplantae</taxon>
        <taxon>Streptophyta</taxon>
        <taxon>Embryophyta</taxon>
        <taxon>Tracheophyta</taxon>
        <taxon>Spermatophyta</taxon>
        <taxon>Magnoliopsida</taxon>
        <taxon>Ranunculales</taxon>
        <taxon>Ranunculaceae</taxon>
        <taxon>Thalictroideae</taxon>
        <taxon>Thalictrum</taxon>
    </lineage>
</organism>
<keyword evidence="2" id="KW-1185">Reference proteome</keyword>
<reference evidence="1 2" key="1">
    <citation type="submission" date="2020-06" db="EMBL/GenBank/DDBJ databases">
        <title>Transcriptomic and genomic resources for Thalictrum thalictroides and T. hernandezii: Facilitating candidate gene discovery in an emerging model plant lineage.</title>
        <authorList>
            <person name="Arias T."/>
            <person name="Riano-Pachon D.M."/>
            <person name="Di Stilio V.S."/>
        </authorList>
    </citation>
    <scope>NUCLEOTIDE SEQUENCE [LARGE SCALE GENOMIC DNA]</scope>
    <source>
        <strain evidence="2">cv. WT478/WT964</strain>
        <tissue evidence="1">Leaves</tissue>
    </source>
</reference>
<protein>
    <submittedName>
        <fullName evidence="1">Uncharacterized protein</fullName>
    </submittedName>
</protein>